<keyword evidence="1" id="KW-0812">Transmembrane</keyword>
<reference evidence="2 3" key="1">
    <citation type="submission" date="2016-10" db="EMBL/GenBank/DDBJ databases">
        <authorList>
            <person name="de Groot N.N."/>
        </authorList>
    </citation>
    <scope>NUCLEOTIDE SEQUENCE [LARGE SCALE GENOMIC DNA]</scope>
    <source>
        <strain evidence="2 3">DSM 19706</strain>
    </source>
</reference>
<dbReference type="CDD" id="cd04647">
    <property type="entry name" value="LbH_MAT_like"/>
    <property type="match status" value="1"/>
</dbReference>
<keyword evidence="1" id="KW-0472">Membrane</keyword>
<keyword evidence="3" id="KW-1185">Reference proteome</keyword>
<evidence type="ECO:0000313" key="2">
    <source>
        <dbReference type="EMBL" id="SES62818.1"/>
    </source>
</evidence>
<dbReference type="OrthoDB" id="9815592at2"/>
<dbReference type="InterPro" id="IPR011004">
    <property type="entry name" value="Trimer_LpxA-like_sf"/>
</dbReference>
<evidence type="ECO:0000256" key="1">
    <source>
        <dbReference type="SAM" id="Phobius"/>
    </source>
</evidence>
<dbReference type="Pfam" id="PF00132">
    <property type="entry name" value="Hexapep"/>
    <property type="match status" value="1"/>
</dbReference>
<dbReference type="Gene3D" id="2.160.10.10">
    <property type="entry name" value="Hexapeptide repeat proteins"/>
    <property type="match status" value="1"/>
</dbReference>
<dbReference type="InterPro" id="IPR051159">
    <property type="entry name" value="Hexapeptide_acetyltransf"/>
</dbReference>
<dbReference type="GO" id="GO:0016740">
    <property type="term" value="F:transferase activity"/>
    <property type="evidence" value="ECO:0007669"/>
    <property type="project" value="UniProtKB-KW"/>
</dbReference>
<organism evidence="2 3">
    <name type="scientific">Thalassotalea agarivorans</name>
    <name type="common">Thalassomonas agarivorans</name>
    <dbReference type="NCBI Taxonomy" id="349064"/>
    <lineage>
        <taxon>Bacteria</taxon>
        <taxon>Pseudomonadati</taxon>
        <taxon>Pseudomonadota</taxon>
        <taxon>Gammaproteobacteria</taxon>
        <taxon>Alteromonadales</taxon>
        <taxon>Colwelliaceae</taxon>
        <taxon>Thalassotalea</taxon>
    </lineage>
</organism>
<dbReference type="STRING" id="349064.SAMN05660429_00033"/>
<dbReference type="InterPro" id="IPR001451">
    <property type="entry name" value="Hexapep"/>
</dbReference>
<dbReference type="Proteomes" id="UP000199308">
    <property type="component" value="Unassembled WGS sequence"/>
</dbReference>
<feature type="transmembrane region" description="Helical" evidence="1">
    <location>
        <begin position="6"/>
        <end position="24"/>
    </location>
</feature>
<protein>
    <submittedName>
        <fullName evidence="2">Maltose O-acetyltransferase</fullName>
    </submittedName>
</protein>
<keyword evidence="1" id="KW-1133">Transmembrane helix</keyword>
<dbReference type="PANTHER" id="PTHR23416:SF78">
    <property type="entry name" value="LIPOPOLYSACCHARIDE BIOSYNTHESIS O-ACETYL TRANSFERASE WBBJ-RELATED"/>
    <property type="match status" value="1"/>
</dbReference>
<proteinExistence type="predicted"/>
<dbReference type="SUPFAM" id="SSF51161">
    <property type="entry name" value="Trimeric LpxA-like enzymes"/>
    <property type="match status" value="1"/>
</dbReference>
<dbReference type="PANTHER" id="PTHR23416">
    <property type="entry name" value="SIALIC ACID SYNTHASE-RELATED"/>
    <property type="match status" value="1"/>
</dbReference>
<dbReference type="EMBL" id="FOHK01000001">
    <property type="protein sequence ID" value="SES62818.1"/>
    <property type="molecule type" value="Genomic_DNA"/>
</dbReference>
<evidence type="ECO:0000313" key="3">
    <source>
        <dbReference type="Proteomes" id="UP000199308"/>
    </source>
</evidence>
<keyword evidence="2" id="KW-0808">Transferase</keyword>
<name>A0A1H9Y220_THASX</name>
<accession>A0A1H9Y220</accession>
<sequence length="173" mass="19396">MNLLKTVLAIFVGAIYLIPFSKFARKLRLYLYQYKRNDWSKELNTINISRNVRFFGYKNIKINPNVFIGESCRIVAYEAQVVIGNNTLIAAETIIITRNHNYSDLNTPIIKQGYNNRAISIGSNVWIGYRCTILPGVNIGDGAIIAANSVVTKDVPPNNIYGGVPAKKISERV</sequence>
<gene>
    <name evidence="2" type="ORF">SAMN05660429_00033</name>
</gene>
<dbReference type="AlphaFoldDB" id="A0A1H9Y220"/>